<evidence type="ECO:0000256" key="1">
    <source>
        <dbReference type="ARBA" id="ARBA00022723"/>
    </source>
</evidence>
<dbReference type="GO" id="GO:0016787">
    <property type="term" value="F:hydrolase activity"/>
    <property type="evidence" value="ECO:0007669"/>
    <property type="project" value="UniProtKB-KW"/>
</dbReference>
<dbReference type="Gene3D" id="3.60.21.10">
    <property type="match status" value="1"/>
</dbReference>
<dbReference type="EMBL" id="VORZ01000004">
    <property type="protein sequence ID" value="TXD96194.1"/>
    <property type="molecule type" value="Genomic_DNA"/>
</dbReference>
<dbReference type="SUPFAM" id="SSF56300">
    <property type="entry name" value="Metallo-dependent phosphatases"/>
    <property type="match status" value="1"/>
</dbReference>
<evidence type="ECO:0000313" key="7">
    <source>
        <dbReference type="Proteomes" id="UP000321903"/>
    </source>
</evidence>
<dbReference type="AlphaFoldDB" id="A0A5C7A064"/>
<dbReference type="GO" id="GO:0046872">
    <property type="term" value="F:metal ion binding"/>
    <property type="evidence" value="ECO:0007669"/>
    <property type="project" value="UniProtKB-KW"/>
</dbReference>
<dbReference type="InterPro" id="IPR029052">
    <property type="entry name" value="Metallo-depent_PP-like"/>
</dbReference>
<reference evidence="6 7" key="1">
    <citation type="submission" date="2019-08" db="EMBL/GenBank/DDBJ databases">
        <title>Genome sequence of Psychrobacter frigidicola ACAM304 (type strain).</title>
        <authorList>
            <person name="Bowman J.P."/>
        </authorList>
    </citation>
    <scope>NUCLEOTIDE SEQUENCE [LARGE SCALE GENOMIC DNA]</scope>
    <source>
        <strain evidence="6 7">ACAM 304</strain>
    </source>
</reference>
<organism evidence="6 7">
    <name type="scientific">Psychrobacter frigidicola</name>
    <dbReference type="NCBI Taxonomy" id="45611"/>
    <lineage>
        <taxon>Bacteria</taxon>
        <taxon>Pseudomonadati</taxon>
        <taxon>Pseudomonadota</taxon>
        <taxon>Gammaproteobacteria</taxon>
        <taxon>Moraxellales</taxon>
        <taxon>Moraxellaceae</taxon>
        <taxon>Psychrobacter</taxon>
    </lineage>
</organism>
<comment type="similarity">
    <text evidence="4">Belongs to the cyclic nucleotide phosphodiesterase class-III family.</text>
</comment>
<keyword evidence="1" id="KW-0479">Metal-binding</keyword>
<evidence type="ECO:0000256" key="4">
    <source>
        <dbReference type="ARBA" id="ARBA00025742"/>
    </source>
</evidence>
<gene>
    <name evidence="6" type="ORF">ES754_11190</name>
</gene>
<evidence type="ECO:0000313" key="6">
    <source>
        <dbReference type="EMBL" id="TXD96194.1"/>
    </source>
</evidence>
<name>A0A5C7A064_9GAMM</name>
<evidence type="ECO:0000259" key="5">
    <source>
        <dbReference type="Pfam" id="PF00149"/>
    </source>
</evidence>
<evidence type="ECO:0000256" key="3">
    <source>
        <dbReference type="ARBA" id="ARBA00023004"/>
    </source>
</evidence>
<keyword evidence="7" id="KW-1185">Reference proteome</keyword>
<sequence length="282" mass="31875">MQSYPARNVSTPDTQVNVLQISDLHLSALPDFSNNELGLDLSAKHTCLQGFEACLQQALSENIRCDLILITGDLVHEIQPATYDYIFKVLSATQIPFACIAGNHDVTDELGQELPFFQRELVAQSADCRLLSRHVIDTEHWQLLLLDSAVPGQVGGEVTNTDIEWLCTQLSTCNKPALVALHHHVIPMNSDWIDKHIAVNADTFWQRMQAFAHLRVIISGHTHQEQVRHYYGVTVYTTPSTCYQFQPNEDDFAYDECARPGYRWLQLANNGQVASWVKRLDT</sequence>
<dbReference type="InterPro" id="IPR004843">
    <property type="entry name" value="Calcineurin-like_PHP"/>
</dbReference>
<dbReference type="PANTHER" id="PTHR42988">
    <property type="entry name" value="PHOSPHOHYDROLASE"/>
    <property type="match status" value="1"/>
</dbReference>
<feature type="domain" description="Calcineurin-like phosphoesterase" evidence="5">
    <location>
        <begin position="17"/>
        <end position="224"/>
    </location>
</feature>
<dbReference type="PANTHER" id="PTHR42988:SF2">
    <property type="entry name" value="CYCLIC NUCLEOTIDE PHOSPHODIESTERASE CBUA0032-RELATED"/>
    <property type="match status" value="1"/>
</dbReference>
<keyword evidence="3" id="KW-0408">Iron</keyword>
<keyword evidence="2" id="KW-0378">Hydrolase</keyword>
<dbReference type="InterPro" id="IPR050884">
    <property type="entry name" value="CNP_phosphodiesterase-III"/>
</dbReference>
<accession>A0A5C7A064</accession>
<dbReference type="RefSeq" id="WP_147224290.1">
    <property type="nucleotide sequence ID" value="NZ_CAJGYY010000001.1"/>
</dbReference>
<dbReference type="Proteomes" id="UP000321903">
    <property type="component" value="Unassembled WGS sequence"/>
</dbReference>
<comment type="caution">
    <text evidence="6">The sequence shown here is derived from an EMBL/GenBank/DDBJ whole genome shotgun (WGS) entry which is preliminary data.</text>
</comment>
<dbReference type="Pfam" id="PF00149">
    <property type="entry name" value="Metallophos"/>
    <property type="match status" value="1"/>
</dbReference>
<protein>
    <submittedName>
        <fullName evidence="6">3',5'-cyclic-nucleotide phosphodiesterase</fullName>
    </submittedName>
</protein>
<dbReference type="OrthoDB" id="9784378at2"/>
<proteinExistence type="inferred from homology"/>
<evidence type="ECO:0000256" key="2">
    <source>
        <dbReference type="ARBA" id="ARBA00022801"/>
    </source>
</evidence>